<accession>A0AAC9AEI9</accession>
<dbReference type="AlphaFoldDB" id="A0AAC9AEI9"/>
<evidence type="ECO:0000313" key="2">
    <source>
        <dbReference type="EMBL" id="AMJ80887.1"/>
    </source>
</evidence>
<keyword evidence="2" id="KW-0614">Plasmid</keyword>
<gene>
    <name evidence="2" type="ORF">AV942_21145</name>
</gene>
<evidence type="ECO:0000259" key="1">
    <source>
        <dbReference type="Pfam" id="PF15978"/>
    </source>
</evidence>
<reference evidence="2 3" key="1">
    <citation type="submission" date="2015-12" db="EMBL/GenBank/DDBJ databases">
        <title>Intraspecies pangenome expansion in the marine bacterium Alteromonas.</title>
        <authorList>
            <person name="Lopez-Perez M."/>
            <person name="Rodriguez-Valera F."/>
        </authorList>
    </citation>
    <scope>NUCLEOTIDE SEQUENCE [LARGE SCALE GENOMIC DNA]</scope>
    <source>
        <strain evidence="2 3">UM8</strain>
        <plasmid evidence="2 3">pAMEDUM8_300</plasmid>
    </source>
</reference>
<protein>
    <recommendedName>
        <fullName evidence="1">Transposon Tn7 transposition protein TnsD C-terminal domain-containing protein</fullName>
    </recommendedName>
</protein>
<geneLocation type="plasmid" evidence="2 3">
    <name>pAMEDUM8_300</name>
</geneLocation>
<evidence type="ECO:0000313" key="3">
    <source>
        <dbReference type="Proteomes" id="UP000061468"/>
    </source>
</evidence>
<organism evidence="2 3">
    <name type="scientific">Alteromonas mediterranea</name>
    <dbReference type="NCBI Taxonomy" id="314275"/>
    <lineage>
        <taxon>Bacteria</taxon>
        <taxon>Pseudomonadati</taxon>
        <taxon>Pseudomonadota</taxon>
        <taxon>Gammaproteobacteria</taxon>
        <taxon>Alteromonadales</taxon>
        <taxon>Alteromonadaceae</taxon>
        <taxon>Alteromonas/Salinimonas group</taxon>
        <taxon>Alteromonas</taxon>
    </lineage>
</organism>
<sequence length="239" mass="27521">MQDFCKHISNHSGANPTVIPRGQEDFRYVSQLLEVDGSHHPYRHLLFSTWLFDDVGQIFTYPVNTDVISVNGEVKNVNSEVVVGHKCFAFLKAGKSLAQISRETGKSRCYLKRLALLNKLSVNLKPKLLTQEVVNAICSLAYAGFHRREIAKRCGVGIGTVEQTISSKTGLVERRQKCHFESSRRKNRLFLLRYIADHPDSIRNDIKKQCCSVFFWLYLNDRQWLDEHLPKPRIARGRY</sequence>
<proteinExistence type="predicted"/>
<name>A0AAC9AEI9_9ALTE</name>
<dbReference type="EMBL" id="CP013929">
    <property type="protein sequence ID" value="AMJ80887.1"/>
    <property type="molecule type" value="Genomic_DNA"/>
</dbReference>
<dbReference type="Pfam" id="PF15978">
    <property type="entry name" value="TnsD"/>
    <property type="match status" value="1"/>
</dbReference>
<feature type="domain" description="Transposon Tn7 transposition protein TnsD C-terminal" evidence="1">
    <location>
        <begin position="140"/>
        <end position="234"/>
    </location>
</feature>
<dbReference type="Proteomes" id="UP000061468">
    <property type="component" value="Plasmid pAMEDUM8_300"/>
</dbReference>
<dbReference type="InterPro" id="IPR032750">
    <property type="entry name" value="TnsD_C"/>
</dbReference>